<organism evidence="5 6">
    <name type="scientific">Ammonicoccus fulvus</name>
    <dbReference type="NCBI Taxonomy" id="3138240"/>
    <lineage>
        <taxon>Bacteria</taxon>
        <taxon>Bacillati</taxon>
        <taxon>Actinomycetota</taxon>
        <taxon>Actinomycetes</taxon>
        <taxon>Propionibacteriales</taxon>
        <taxon>Propionibacteriaceae</taxon>
        <taxon>Ammonicoccus</taxon>
    </lineage>
</organism>
<dbReference type="RefSeq" id="WP_425309717.1">
    <property type="nucleotide sequence ID" value="NZ_CP154795.1"/>
</dbReference>
<evidence type="ECO:0000259" key="4">
    <source>
        <dbReference type="SMART" id="SM00986"/>
    </source>
</evidence>
<dbReference type="InterPro" id="IPR015637">
    <property type="entry name" value="MUG/TDG"/>
</dbReference>
<keyword evidence="5" id="KW-0326">Glycosidase</keyword>
<accession>A0ABZ3FS80</accession>
<dbReference type="InterPro" id="IPR005122">
    <property type="entry name" value="Uracil-DNA_glycosylase-like"/>
</dbReference>
<proteinExistence type="predicted"/>
<keyword evidence="2 5" id="KW-0378">Hydrolase</keyword>
<sequence>MTPSDHFPYTFPPPLARRPRREELAAYAGATLESLVFPGVRLLFAGINPSLWSAAVQAHFATPGNRFWPALAKAGITSRVFDWSAGIPAEDAEELRDQGVGISGFVDRATARADELSAEELRAGGVRLVERVAEWQPRVVAVLGLTAYRSAYGVKAKAGPQEPPPGAEPDGAEWWVLPNPSGLNAHETLDSLAAAYRRAAEDAGVTLRDPTN</sequence>
<dbReference type="SMART" id="SM00987">
    <property type="entry name" value="UreE_C"/>
    <property type="match status" value="1"/>
</dbReference>
<keyword evidence="3" id="KW-0234">DNA repair</keyword>
<dbReference type="Gene3D" id="3.40.470.10">
    <property type="entry name" value="Uracil-DNA glycosylase-like domain"/>
    <property type="match status" value="1"/>
</dbReference>
<evidence type="ECO:0000313" key="5">
    <source>
        <dbReference type="EMBL" id="XAN08262.1"/>
    </source>
</evidence>
<reference evidence="5 6" key="1">
    <citation type="submission" date="2024-04" db="EMBL/GenBank/DDBJ databases">
        <title>Isolation of an actinomycete strain from pig manure.</title>
        <authorList>
            <person name="Gong T."/>
            <person name="Yu Z."/>
            <person name="An M."/>
            <person name="Wei C."/>
            <person name="Yang W."/>
            <person name="Liu L."/>
        </authorList>
    </citation>
    <scope>NUCLEOTIDE SEQUENCE [LARGE SCALE GENOMIC DNA]</scope>
    <source>
        <strain evidence="5 6">ZF39</strain>
    </source>
</reference>
<evidence type="ECO:0000256" key="1">
    <source>
        <dbReference type="ARBA" id="ARBA00022763"/>
    </source>
</evidence>
<dbReference type="EC" id="3.2.2.-" evidence="5"/>
<feature type="domain" description="Uracil-DNA glycosylase-like" evidence="4">
    <location>
        <begin position="33"/>
        <end position="197"/>
    </location>
</feature>
<dbReference type="PANTHER" id="PTHR12159">
    <property type="entry name" value="G/T AND G/U MISMATCH-SPECIFIC DNA GLYCOSYLASE"/>
    <property type="match status" value="1"/>
</dbReference>
<evidence type="ECO:0000313" key="6">
    <source>
        <dbReference type="Proteomes" id="UP001442841"/>
    </source>
</evidence>
<dbReference type="InterPro" id="IPR036895">
    <property type="entry name" value="Uracil-DNA_glycosylase-like_sf"/>
</dbReference>
<name>A0ABZ3FS80_9ACTN</name>
<gene>
    <name evidence="5" type="ORF">AADG42_13445</name>
</gene>
<dbReference type="PANTHER" id="PTHR12159:SF9">
    <property type="entry name" value="G_T MISMATCH-SPECIFIC THYMINE DNA GLYCOSYLASE"/>
    <property type="match status" value="1"/>
</dbReference>
<dbReference type="Pfam" id="PF03167">
    <property type="entry name" value="UDG"/>
    <property type="match status" value="1"/>
</dbReference>
<evidence type="ECO:0000256" key="3">
    <source>
        <dbReference type="ARBA" id="ARBA00023204"/>
    </source>
</evidence>
<keyword evidence="6" id="KW-1185">Reference proteome</keyword>
<dbReference type="SUPFAM" id="SSF52141">
    <property type="entry name" value="Uracil-DNA glycosylase-like"/>
    <property type="match status" value="1"/>
</dbReference>
<keyword evidence="1" id="KW-0227">DNA damage</keyword>
<dbReference type="EMBL" id="CP154795">
    <property type="protein sequence ID" value="XAN08262.1"/>
    <property type="molecule type" value="Genomic_DNA"/>
</dbReference>
<evidence type="ECO:0000256" key="2">
    <source>
        <dbReference type="ARBA" id="ARBA00022801"/>
    </source>
</evidence>
<dbReference type="GO" id="GO:0016798">
    <property type="term" value="F:hydrolase activity, acting on glycosyl bonds"/>
    <property type="evidence" value="ECO:0007669"/>
    <property type="project" value="UniProtKB-KW"/>
</dbReference>
<dbReference type="Proteomes" id="UP001442841">
    <property type="component" value="Chromosome"/>
</dbReference>
<protein>
    <submittedName>
        <fullName evidence="5">Mismatch-specific DNA-glycosylase</fullName>
        <ecNumber evidence="5">3.2.2.-</ecNumber>
    </submittedName>
</protein>
<dbReference type="SMART" id="SM00986">
    <property type="entry name" value="UDG"/>
    <property type="match status" value="1"/>
</dbReference>
<dbReference type="CDD" id="cd10028">
    <property type="entry name" value="UDG-F2_TDG_MUG"/>
    <property type="match status" value="1"/>
</dbReference>